<dbReference type="AlphaFoldDB" id="A0A9J5W480"/>
<evidence type="ECO:0008006" key="3">
    <source>
        <dbReference type="Google" id="ProtNLM"/>
    </source>
</evidence>
<feature type="non-terminal residue" evidence="1">
    <location>
        <position position="1"/>
    </location>
</feature>
<protein>
    <recommendedName>
        <fullName evidence="3">Craniofacial development protein 2-like</fullName>
    </recommendedName>
</protein>
<dbReference type="PANTHER" id="PTHR23227">
    <property type="entry name" value="BUCENTAUR RELATED"/>
    <property type="match status" value="1"/>
</dbReference>
<dbReference type="Proteomes" id="UP000824120">
    <property type="component" value="Chromosome 12"/>
</dbReference>
<reference evidence="1 2" key="1">
    <citation type="submission" date="2020-09" db="EMBL/GenBank/DDBJ databases">
        <title>De no assembly of potato wild relative species, Solanum commersonii.</title>
        <authorList>
            <person name="Cho K."/>
        </authorList>
    </citation>
    <scope>NUCLEOTIDE SEQUENCE [LARGE SCALE GENOMIC DNA]</scope>
    <source>
        <strain evidence="1">LZ3.2</strain>
        <tissue evidence="1">Leaf</tissue>
    </source>
</reference>
<dbReference type="OrthoDB" id="418748at2759"/>
<sequence length="200" mass="22345">ETRWVGTKTRDVNGFKLWYSGGLRDINGVRILVDGVLREQVGEVRKSNDRMIMIKLVVGGLTLNIFSAYAPQVGSDEEVKKHFWEDLDEVVSGISCTKKILTSGDFNGHIRETSSGFDDVHGGFGFGVSDEGVQRKVEAKKVAYAKLIECKDEGEKRMTKEKYKTAKKEAKLVVKAAKTAIFECLYVEPGDEEEIKNYIG</sequence>
<organism evidence="1 2">
    <name type="scientific">Solanum commersonii</name>
    <name type="common">Commerson's wild potato</name>
    <name type="synonym">Commerson's nightshade</name>
    <dbReference type="NCBI Taxonomy" id="4109"/>
    <lineage>
        <taxon>Eukaryota</taxon>
        <taxon>Viridiplantae</taxon>
        <taxon>Streptophyta</taxon>
        <taxon>Embryophyta</taxon>
        <taxon>Tracheophyta</taxon>
        <taxon>Spermatophyta</taxon>
        <taxon>Magnoliopsida</taxon>
        <taxon>eudicotyledons</taxon>
        <taxon>Gunneridae</taxon>
        <taxon>Pentapetalae</taxon>
        <taxon>asterids</taxon>
        <taxon>lamiids</taxon>
        <taxon>Solanales</taxon>
        <taxon>Solanaceae</taxon>
        <taxon>Solanoideae</taxon>
        <taxon>Solaneae</taxon>
        <taxon>Solanum</taxon>
    </lineage>
</organism>
<dbReference type="EMBL" id="JACXVP010000012">
    <property type="protein sequence ID" value="KAG5570355.1"/>
    <property type="molecule type" value="Genomic_DNA"/>
</dbReference>
<gene>
    <name evidence="1" type="ORF">H5410_060121</name>
</gene>
<dbReference type="InterPro" id="IPR036691">
    <property type="entry name" value="Endo/exonu/phosph_ase_sf"/>
</dbReference>
<evidence type="ECO:0000313" key="2">
    <source>
        <dbReference type="Proteomes" id="UP000824120"/>
    </source>
</evidence>
<accession>A0A9J5W480</accession>
<dbReference type="SUPFAM" id="SSF56219">
    <property type="entry name" value="DNase I-like"/>
    <property type="match status" value="1"/>
</dbReference>
<dbReference type="Gene3D" id="3.60.10.10">
    <property type="entry name" value="Endonuclease/exonuclease/phosphatase"/>
    <property type="match status" value="1"/>
</dbReference>
<evidence type="ECO:0000313" key="1">
    <source>
        <dbReference type="EMBL" id="KAG5570355.1"/>
    </source>
</evidence>
<comment type="caution">
    <text evidence="1">The sequence shown here is derived from an EMBL/GenBank/DDBJ whole genome shotgun (WGS) entry which is preliminary data.</text>
</comment>
<dbReference type="InterPro" id="IPR027124">
    <property type="entry name" value="Swc5/CFDP1/2"/>
</dbReference>
<proteinExistence type="predicted"/>
<name>A0A9J5W480_SOLCO</name>
<keyword evidence="2" id="KW-1185">Reference proteome</keyword>
<dbReference type="PANTHER" id="PTHR23227:SF67">
    <property type="entry name" value="CRANIOFACIAL DEVELOPMENT PROTEIN 2-LIKE"/>
    <property type="match status" value="1"/>
</dbReference>